<keyword evidence="7" id="KW-0630">Potassium</keyword>
<dbReference type="InterPro" id="IPR003972">
    <property type="entry name" value="K_chnl_volt-dep_Kv1"/>
</dbReference>
<dbReference type="EMBL" id="KB096590">
    <property type="protein sequence ID" value="ESO03763.1"/>
    <property type="molecule type" value="Genomic_DNA"/>
</dbReference>
<dbReference type="EnsemblMetazoa" id="HelroT79879">
    <property type="protein sequence ID" value="HelroP79879"/>
    <property type="gene ID" value="HelroG79879"/>
</dbReference>
<dbReference type="InterPro" id="IPR028325">
    <property type="entry name" value="VG_K_chnl"/>
</dbReference>
<gene>
    <name evidence="15" type="primary">20215747</name>
    <name evidence="14" type="ORF">HELRODRAFT_79879</name>
</gene>
<dbReference type="Gene3D" id="1.10.287.70">
    <property type="match status" value="1"/>
</dbReference>
<keyword evidence="3" id="KW-0633">Potassium transport</keyword>
<dbReference type="InParanoid" id="T1G3U9"/>
<proteinExistence type="predicted"/>
<protein>
    <recommendedName>
        <fullName evidence="13">BTB domain-containing protein</fullName>
    </recommendedName>
</protein>
<dbReference type="FunFam" id="1.20.120.350:FF:000091">
    <property type="entry name" value="Predicted protein"/>
    <property type="match status" value="1"/>
</dbReference>
<name>T1G3U9_HELRO</name>
<keyword evidence="4 12" id="KW-0812">Transmembrane</keyword>
<dbReference type="SUPFAM" id="SSF81324">
    <property type="entry name" value="Voltage-gated potassium channels"/>
    <property type="match status" value="1"/>
</dbReference>
<dbReference type="PRINTS" id="PR01496">
    <property type="entry name" value="SHAKERCHANEL"/>
</dbReference>
<dbReference type="InterPro" id="IPR027359">
    <property type="entry name" value="Volt_channel_dom_sf"/>
</dbReference>
<dbReference type="PANTHER" id="PTHR11537:SF155">
    <property type="entry name" value="POTASSIUM VOLTAGE-GATED CHANNEL SUBFAMILY A MEMBER 7"/>
    <property type="match status" value="1"/>
</dbReference>
<evidence type="ECO:0000256" key="10">
    <source>
        <dbReference type="ARBA" id="ARBA00023136"/>
    </source>
</evidence>
<dbReference type="HOGENOM" id="CLU_011722_4_0_1"/>
<evidence type="ECO:0000256" key="9">
    <source>
        <dbReference type="ARBA" id="ARBA00023065"/>
    </source>
</evidence>
<evidence type="ECO:0000256" key="8">
    <source>
        <dbReference type="ARBA" id="ARBA00022989"/>
    </source>
</evidence>
<keyword evidence="5" id="KW-0631">Potassium channel</keyword>
<evidence type="ECO:0000256" key="3">
    <source>
        <dbReference type="ARBA" id="ARBA00022538"/>
    </source>
</evidence>
<feature type="transmembrane region" description="Helical" evidence="12">
    <location>
        <begin position="211"/>
        <end position="231"/>
    </location>
</feature>
<evidence type="ECO:0000256" key="5">
    <source>
        <dbReference type="ARBA" id="ARBA00022826"/>
    </source>
</evidence>
<keyword evidence="11" id="KW-0407">Ion channel</keyword>
<dbReference type="Pfam" id="PF00520">
    <property type="entry name" value="Ion_trans"/>
    <property type="match status" value="1"/>
</dbReference>
<dbReference type="InterPro" id="IPR005821">
    <property type="entry name" value="Ion_trans_dom"/>
</dbReference>
<keyword evidence="9" id="KW-0406">Ion transport</keyword>
<dbReference type="SUPFAM" id="SSF54695">
    <property type="entry name" value="POZ domain"/>
    <property type="match status" value="1"/>
</dbReference>
<evidence type="ECO:0000313" key="14">
    <source>
        <dbReference type="EMBL" id="ESO03763.1"/>
    </source>
</evidence>
<organism evidence="15 16">
    <name type="scientific">Helobdella robusta</name>
    <name type="common">Californian leech</name>
    <dbReference type="NCBI Taxonomy" id="6412"/>
    <lineage>
        <taxon>Eukaryota</taxon>
        <taxon>Metazoa</taxon>
        <taxon>Spiralia</taxon>
        <taxon>Lophotrochozoa</taxon>
        <taxon>Annelida</taxon>
        <taxon>Clitellata</taxon>
        <taxon>Hirudinea</taxon>
        <taxon>Rhynchobdellida</taxon>
        <taxon>Glossiphoniidae</taxon>
        <taxon>Helobdella</taxon>
    </lineage>
</organism>
<keyword evidence="8 12" id="KW-1133">Transmembrane helix</keyword>
<dbReference type="OMA" id="TTFCVET"/>
<reference evidence="16" key="1">
    <citation type="submission" date="2012-12" db="EMBL/GenBank/DDBJ databases">
        <authorList>
            <person name="Hellsten U."/>
            <person name="Grimwood J."/>
            <person name="Chapman J.A."/>
            <person name="Shapiro H."/>
            <person name="Aerts A."/>
            <person name="Otillar R.P."/>
            <person name="Terry A.Y."/>
            <person name="Boore J.L."/>
            <person name="Simakov O."/>
            <person name="Marletaz F."/>
            <person name="Cho S.-J."/>
            <person name="Edsinger-Gonzales E."/>
            <person name="Havlak P."/>
            <person name="Kuo D.-H."/>
            <person name="Larsson T."/>
            <person name="Lv J."/>
            <person name="Arendt D."/>
            <person name="Savage R."/>
            <person name="Osoegawa K."/>
            <person name="de Jong P."/>
            <person name="Lindberg D.R."/>
            <person name="Seaver E.C."/>
            <person name="Weisblat D.A."/>
            <person name="Putnam N.H."/>
            <person name="Grigoriev I.V."/>
            <person name="Rokhsar D.S."/>
        </authorList>
    </citation>
    <scope>NUCLEOTIDE SEQUENCE</scope>
</reference>
<evidence type="ECO:0000256" key="11">
    <source>
        <dbReference type="ARBA" id="ARBA00023303"/>
    </source>
</evidence>
<dbReference type="GO" id="GO:0005251">
    <property type="term" value="F:delayed rectifier potassium channel activity"/>
    <property type="evidence" value="ECO:0000318"/>
    <property type="project" value="GO_Central"/>
</dbReference>
<dbReference type="eggNOG" id="KOG1545">
    <property type="taxonomic scope" value="Eukaryota"/>
</dbReference>
<dbReference type="Gene3D" id="1.20.120.350">
    <property type="entry name" value="Voltage-gated potassium channels. Chain C"/>
    <property type="match status" value="1"/>
</dbReference>
<dbReference type="InterPro" id="IPR000210">
    <property type="entry name" value="BTB/POZ_dom"/>
</dbReference>
<dbReference type="PRINTS" id="PR00169">
    <property type="entry name" value="KCHANNEL"/>
</dbReference>
<evidence type="ECO:0000259" key="13">
    <source>
        <dbReference type="SMART" id="SM00225"/>
    </source>
</evidence>
<dbReference type="RefSeq" id="XP_009018320.1">
    <property type="nucleotide sequence ID" value="XM_009020072.1"/>
</dbReference>
<feature type="transmembrane region" description="Helical" evidence="12">
    <location>
        <begin position="281"/>
        <end position="302"/>
    </location>
</feature>
<dbReference type="GO" id="GO:0008076">
    <property type="term" value="C:voltage-gated potassium channel complex"/>
    <property type="evidence" value="ECO:0000318"/>
    <property type="project" value="GO_Central"/>
</dbReference>
<evidence type="ECO:0000313" key="15">
    <source>
        <dbReference type="EnsemblMetazoa" id="HelroP79879"/>
    </source>
</evidence>
<evidence type="ECO:0000256" key="4">
    <source>
        <dbReference type="ARBA" id="ARBA00022692"/>
    </source>
</evidence>
<keyword evidence="6" id="KW-0851">Voltage-gated channel</keyword>
<feature type="transmembrane region" description="Helical" evidence="12">
    <location>
        <begin position="180"/>
        <end position="199"/>
    </location>
</feature>
<dbReference type="InterPro" id="IPR011333">
    <property type="entry name" value="SKP1/BTB/POZ_sf"/>
</dbReference>
<evidence type="ECO:0000256" key="2">
    <source>
        <dbReference type="ARBA" id="ARBA00022448"/>
    </source>
</evidence>
<dbReference type="Pfam" id="PF02214">
    <property type="entry name" value="BTB_2"/>
    <property type="match status" value="1"/>
</dbReference>
<feature type="transmembrane region" description="Helical" evidence="12">
    <location>
        <begin position="343"/>
        <end position="366"/>
    </location>
</feature>
<dbReference type="PRINTS" id="PR01491">
    <property type="entry name" value="KVCHANNEL"/>
</dbReference>
<reference evidence="14 16" key="2">
    <citation type="journal article" date="2013" name="Nature">
        <title>Insights into bilaterian evolution from three spiralian genomes.</title>
        <authorList>
            <person name="Simakov O."/>
            <person name="Marletaz F."/>
            <person name="Cho S.J."/>
            <person name="Edsinger-Gonzales E."/>
            <person name="Havlak P."/>
            <person name="Hellsten U."/>
            <person name="Kuo D.H."/>
            <person name="Larsson T."/>
            <person name="Lv J."/>
            <person name="Arendt D."/>
            <person name="Savage R."/>
            <person name="Osoegawa K."/>
            <person name="de Jong P."/>
            <person name="Grimwood J."/>
            <person name="Chapman J.A."/>
            <person name="Shapiro H."/>
            <person name="Aerts A."/>
            <person name="Otillar R.P."/>
            <person name="Terry A.Y."/>
            <person name="Boore J.L."/>
            <person name="Grigoriev I.V."/>
            <person name="Lindberg D.R."/>
            <person name="Seaver E.C."/>
            <person name="Weisblat D.A."/>
            <person name="Putnam N.H."/>
            <person name="Rokhsar D.S."/>
        </authorList>
    </citation>
    <scope>NUCLEOTIDE SEQUENCE</scope>
</reference>
<dbReference type="GO" id="GO:0051260">
    <property type="term" value="P:protein homooligomerization"/>
    <property type="evidence" value="ECO:0007669"/>
    <property type="project" value="InterPro"/>
</dbReference>
<dbReference type="GO" id="GO:0071805">
    <property type="term" value="P:potassium ion transmembrane transport"/>
    <property type="evidence" value="ECO:0000318"/>
    <property type="project" value="GO_Central"/>
</dbReference>
<dbReference type="GO" id="GO:0001508">
    <property type="term" value="P:action potential"/>
    <property type="evidence" value="ECO:0000318"/>
    <property type="project" value="GO_Central"/>
</dbReference>
<feature type="transmembrane region" description="Helical" evidence="12">
    <location>
        <begin position="139"/>
        <end position="160"/>
    </location>
</feature>
<dbReference type="KEGG" id="hro:HELRODRAFT_79879"/>
<evidence type="ECO:0000256" key="6">
    <source>
        <dbReference type="ARBA" id="ARBA00022882"/>
    </source>
</evidence>
<feature type="domain" description="BTB" evidence="13">
    <location>
        <begin position="2"/>
        <end position="102"/>
    </location>
</feature>
<accession>T1G3U9</accession>
<evidence type="ECO:0000256" key="1">
    <source>
        <dbReference type="ARBA" id="ARBA00004141"/>
    </source>
</evidence>
<dbReference type="STRING" id="6412.T1G3U9"/>
<dbReference type="Gene3D" id="3.30.710.10">
    <property type="entry name" value="Potassium Channel Kv1.1, Chain A"/>
    <property type="match status" value="1"/>
</dbReference>
<comment type="subcellular location">
    <subcellularLocation>
        <location evidence="1">Membrane</location>
        <topology evidence="1">Multi-pass membrane protein</topology>
    </subcellularLocation>
</comment>
<keyword evidence="2" id="KW-0813">Transport</keyword>
<dbReference type="GO" id="GO:0016020">
    <property type="term" value="C:membrane"/>
    <property type="evidence" value="ECO:0000318"/>
    <property type="project" value="GO_Central"/>
</dbReference>
<dbReference type="InterPro" id="IPR003131">
    <property type="entry name" value="T1-type_BTB"/>
</dbReference>
<dbReference type="GeneID" id="20215747"/>
<evidence type="ECO:0000256" key="7">
    <source>
        <dbReference type="ARBA" id="ARBA00022958"/>
    </source>
</evidence>
<dbReference type="FunFam" id="3.30.710.10:FF:000053">
    <property type="entry name" value="potassium voltage-gated channel subfamily A member 4"/>
    <property type="match status" value="1"/>
</dbReference>
<evidence type="ECO:0000256" key="12">
    <source>
        <dbReference type="SAM" id="Phobius"/>
    </source>
</evidence>
<dbReference type="SMART" id="SM00225">
    <property type="entry name" value="BTB"/>
    <property type="match status" value="1"/>
</dbReference>
<dbReference type="PANTHER" id="PTHR11537">
    <property type="entry name" value="VOLTAGE-GATED POTASSIUM CHANNEL"/>
    <property type="match status" value="1"/>
</dbReference>
<dbReference type="EMBL" id="AMQM01004546">
    <property type="status" value="NOT_ANNOTATED_CDS"/>
    <property type="molecule type" value="Genomic_DNA"/>
</dbReference>
<sequence>CGRVTINVSGQRFETQLRTLNRFPKTLLGDSEKRERYWDKVRGEYFFDRHRPTFQAILYFYQSGGRLRRPVEVPEDVFLDELNFYQLGDDVINSFRQKEGILGDVVDDDCLYLLDDDSVQKKVVWLFCEEPDSSIYAKIFAIISIICIVVSVTTFCLETIPSIPNPQCVNLRHNYANPFYVVETICVIWFTFEFLLRLISSPSKKAFARSIMNIFDLLAILPYFVVLAMQLNDDSCNDDRSAGESIVIVRILRVVRIFKLSKHSQGLRILGLTIKTSMHELGMFFFFLIVAMVIFSSAVYYAEAGEQNTQLNSIPEAFWWAVVTMTTVGYGDVTPVGVWGKLVGTFCVIAGVLTIALPVPVVVANFNNFYRHEI</sequence>
<keyword evidence="16" id="KW-1185">Reference proteome</keyword>
<keyword evidence="10 12" id="KW-0472">Membrane</keyword>
<dbReference type="Proteomes" id="UP000015101">
    <property type="component" value="Unassembled WGS sequence"/>
</dbReference>
<reference evidence="15" key="3">
    <citation type="submission" date="2015-06" db="UniProtKB">
        <authorList>
            <consortium name="EnsemblMetazoa"/>
        </authorList>
    </citation>
    <scope>IDENTIFICATION</scope>
</reference>
<dbReference type="AlphaFoldDB" id="T1G3U9"/>
<dbReference type="OrthoDB" id="415460at2759"/>
<dbReference type="FunFam" id="1.10.287.70:FF:000264">
    <property type="entry name" value="Potassium channel"/>
    <property type="match status" value="1"/>
</dbReference>
<dbReference type="CTD" id="20215747"/>
<evidence type="ECO:0000313" key="16">
    <source>
        <dbReference type="Proteomes" id="UP000015101"/>
    </source>
</evidence>
<feature type="transmembrane region" description="Helical" evidence="12">
    <location>
        <begin position="314"/>
        <end position="331"/>
    </location>
</feature>
<dbReference type="InterPro" id="IPR003968">
    <property type="entry name" value="K_chnl_volt-dep_Kv"/>
</dbReference>